<evidence type="ECO:0000313" key="10">
    <source>
        <dbReference type="EMBL" id="TMW57426.1"/>
    </source>
</evidence>
<evidence type="ECO:0000313" key="11">
    <source>
        <dbReference type="Proteomes" id="UP000794436"/>
    </source>
</evidence>
<dbReference type="PANTHER" id="PTHR13085:SF0">
    <property type="entry name" value="SIGNAL PEPTIDASE COMPLEX SUBUNIT 2"/>
    <property type="match status" value="1"/>
</dbReference>
<keyword evidence="7 9" id="KW-0472">Membrane</keyword>
<dbReference type="GO" id="GO:0006465">
    <property type="term" value="P:signal peptide processing"/>
    <property type="evidence" value="ECO:0007669"/>
    <property type="project" value="UniProtKB-UniRule"/>
</dbReference>
<organism evidence="10 11">
    <name type="scientific">Pythium oligandrum</name>
    <name type="common">Mycoparasitic fungus</name>
    <dbReference type="NCBI Taxonomy" id="41045"/>
    <lineage>
        <taxon>Eukaryota</taxon>
        <taxon>Sar</taxon>
        <taxon>Stramenopiles</taxon>
        <taxon>Oomycota</taxon>
        <taxon>Peronosporomycetes</taxon>
        <taxon>Pythiales</taxon>
        <taxon>Pythiaceae</taxon>
        <taxon>Pythium</taxon>
    </lineage>
</organism>
<comment type="subcellular location">
    <subcellularLocation>
        <location evidence="1 9">Endoplasmic reticulum membrane</location>
        <topology evidence="1 9">Multi-pass membrane protein</topology>
    </subcellularLocation>
</comment>
<evidence type="ECO:0000256" key="5">
    <source>
        <dbReference type="ARBA" id="ARBA00022824"/>
    </source>
</evidence>
<dbReference type="OrthoDB" id="29558at2759"/>
<comment type="similarity">
    <text evidence="2 9">Belongs to the SPCS2 family.</text>
</comment>
<keyword evidence="6 9" id="KW-1133">Transmembrane helix</keyword>
<comment type="caution">
    <text evidence="10">The sequence shown here is derived from an EMBL/GenBank/DDBJ whole genome shotgun (WGS) entry which is preliminary data.</text>
</comment>
<keyword evidence="4 9" id="KW-0812">Transmembrane</keyword>
<evidence type="ECO:0000256" key="6">
    <source>
        <dbReference type="ARBA" id="ARBA00022989"/>
    </source>
</evidence>
<accession>A0A8K1C6D2</accession>
<feature type="transmembrane region" description="Helical" evidence="9">
    <location>
        <begin position="89"/>
        <end position="111"/>
    </location>
</feature>
<evidence type="ECO:0000256" key="7">
    <source>
        <dbReference type="ARBA" id="ARBA00023136"/>
    </source>
</evidence>
<evidence type="ECO:0000256" key="2">
    <source>
        <dbReference type="ARBA" id="ARBA00007324"/>
    </source>
</evidence>
<dbReference type="Pfam" id="PF06703">
    <property type="entry name" value="SPC25"/>
    <property type="match status" value="1"/>
</dbReference>
<dbReference type="GO" id="GO:0008233">
    <property type="term" value="F:peptidase activity"/>
    <property type="evidence" value="ECO:0007669"/>
    <property type="project" value="UniProtKB-UniRule"/>
</dbReference>
<evidence type="ECO:0000256" key="9">
    <source>
        <dbReference type="RuleBase" id="RU368033"/>
    </source>
</evidence>
<evidence type="ECO:0000256" key="4">
    <source>
        <dbReference type="ARBA" id="ARBA00022692"/>
    </source>
</evidence>
<dbReference type="GO" id="GO:0045047">
    <property type="term" value="P:protein targeting to ER"/>
    <property type="evidence" value="ECO:0007669"/>
    <property type="project" value="TreeGrafter"/>
</dbReference>
<dbReference type="GO" id="GO:0005787">
    <property type="term" value="C:signal peptidase complex"/>
    <property type="evidence" value="ECO:0007669"/>
    <property type="project" value="UniProtKB-UniRule"/>
</dbReference>
<dbReference type="InterPro" id="IPR009582">
    <property type="entry name" value="Spc2/SPCS2"/>
</dbReference>
<sequence length="193" mass="22130">MGGTQSHKRKEEDEYEEEELVENEYHVEIGDQNAVKNLLDDTINEFFQEHKDYTVQYGWDNVKLLLLVLAAGIAATAQFYRSPMITERVLIYSCVIGFFAIHALLLAYTVFVERDIAVRMTGKSSSSLLVKTSFPHTAENYTVVIEDAANPGHKAKAELYIGKYFDAEGYFDRDTFLKHIDALRMQFEKQKAQ</sequence>
<name>A0A8K1C6D2_PYTOL</name>
<gene>
    <name evidence="10" type="ORF">Poli38472_003351</name>
</gene>
<proteinExistence type="inferred from homology"/>
<comment type="function">
    <text evidence="8 9">Component of the signal peptidase complex (SPC) which catalyzes the cleavage of N-terminal signal sequences from nascent proteins as they are translocated into the lumen of the endoplasmic reticulum. Enhances the enzymatic activity of SPC and facilitates the interactions between different components of the translocation site.</text>
</comment>
<evidence type="ECO:0000256" key="1">
    <source>
        <dbReference type="ARBA" id="ARBA00004477"/>
    </source>
</evidence>
<protein>
    <recommendedName>
        <fullName evidence="3 9">Signal peptidase complex subunit 2</fullName>
    </recommendedName>
</protein>
<keyword evidence="5 9" id="KW-0256">Endoplasmic reticulum</keyword>
<keyword evidence="11" id="KW-1185">Reference proteome</keyword>
<dbReference type="EMBL" id="SPLM01000144">
    <property type="protein sequence ID" value="TMW57426.1"/>
    <property type="molecule type" value="Genomic_DNA"/>
</dbReference>
<dbReference type="PANTHER" id="PTHR13085">
    <property type="entry name" value="MICROSOMAL SIGNAL PEPTIDASE 25 KDA SUBUNIT"/>
    <property type="match status" value="1"/>
</dbReference>
<evidence type="ECO:0000256" key="3">
    <source>
        <dbReference type="ARBA" id="ARBA00017057"/>
    </source>
</evidence>
<dbReference type="AlphaFoldDB" id="A0A8K1C6D2"/>
<dbReference type="Proteomes" id="UP000794436">
    <property type="component" value="Unassembled WGS sequence"/>
</dbReference>
<evidence type="ECO:0000256" key="8">
    <source>
        <dbReference type="ARBA" id="ARBA00045608"/>
    </source>
</evidence>
<reference evidence="10" key="1">
    <citation type="submission" date="2019-03" db="EMBL/GenBank/DDBJ databases">
        <title>Long read genome sequence of the mycoparasitic Pythium oligandrum ATCC 38472 isolated from sugarbeet rhizosphere.</title>
        <authorList>
            <person name="Gaulin E."/>
        </authorList>
    </citation>
    <scope>NUCLEOTIDE SEQUENCE</scope>
    <source>
        <strain evidence="10">ATCC 38472_TT</strain>
    </source>
</reference>
<feature type="transmembrane region" description="Helical" evidence="9">
    <location>
        <begin position="64"/>
        <end position="83"/>
    </location>
</feature>